<dbReference type="InterPro" id="IPR017871">
    <property type="entry name" value="ABC_transporter-like_CS"/>
</dbReference>
<evidence type="ECO:0000256" key="3">
    <source>
        <dbReference type="ARBA" id="ARBA00022448"/>
    </source>
</evidence>
<dbReference type="FunFam" id="1.20.1560.10:FF:000058">
    <property type="entry name" value="ABC transporter B family member 25"/>
    <property type="match status" value="1"/>
</dbReference>
<dbReference type="InterPro" id="IPR027417">
    <property type="entry name" value="P-loop_NTPase"/>
</dbReference>
<protein>
    <submittedName>
        <fullName evidence="12">ATP-binding cassette permease mdl1</fullName>
    </submittedName>
</protein>
<keyword evidence="4 9" id="KW-0812">Transmembrane</keyword>
<dbReference type="PANTHER" id="PTHR43394:SF1">
    <property type="entry name" value="ATP-BINDING CASSETTE SUB-FAMILY B MEMBER 10, MITOCHONDRIAL"/>
    <property type="match status" value="1"/>
</dbReference>
<gene>
    <name evidence="12" type="primary">MDL1</name>
    <name evidence="12" type="ORF">KQ657_000498</name>
</gene>
<dbReference type="SUPFAM" id="SSF90123">
    <property type="entry name" value="ABC transporter transmembrane region"/>
    <property type="match status" value="1"/>
</dbReference>
<organism evidence="12 13">
    <name type="scientific">Scheffersomyces spartinae</name>
    <dbReference type="NCBI Taxonomy" id="45513"/>
    <lineage>
        <taxon>Eukaryota</taxon>
        <taxon>Fungi</taxon>
        <taxon>Dikarya</taxon>
        <taxon>Ascomycota</taxon>
        <taxon>Saccharomycotina</taxon>
        <taxon>Pichiomycetes</taxon>
        <taxon>Debaryomycetaceae</taxon>
        <taxon>Scheffersomyces</taxon>
    </lineage>
</organism>
<feature type="transmembrane region" description="Helical" evidence="9">
    <location>
        <begin position="52"/>
        <end position="71"/>
    </location>
</feature>
<keyword evidence="13" id="KW-1185">Reference proteome</keyword>
<dbReference type="GO" id="GO:0005743">
    <property type="term" value="C:mitochondrial inner membrane"/>
    <property type="evidence" value="ECO:0007669"/>
    <property type="project" value="TreeGrafter"/>
</dbReference>
<dbReference type="GO" id="GO:0090374">
    <property type="term" value="P:oligopeptide export from mitochondrion"/>
    <property type="evidence" value="ECO:0007669"/>
    <property type="project" value="TreeGrafter"/>
</dbReference>
<dbReference type="GO" id="GO:0015421">
    <property type="term" value="F:ABC-type oligopeptide transporter activity"/>
    <property type="evidence" value="ECO:0007669"/>
    <property type="project" value="TreeGrafter"/>
</dbReference>
<dbReference type="PANTHER" id="PTHR43394">
    <property type="entry name" value="ATP-DEPENDENT PERMEASE MDL1, MITOCHONDRIAL"/>
    <property type="match status" value="1"/>
</dbReference>
<dbReference type="Gene3D" id="1.20.1560.10">
    <property type="entry name" value="ABC transporter type 1, transmembrane domain"/>
    <property type="match status" value="1"/>
</dbReference>
<dbReference type="AlphaFoldDB" id="A0A9P7VA24"/>
<keyword evidence="7 9" id="KW-1133">Transmembrane helix</keyword>
<evidence type="ECO:0000259" key="10">
    <source>
        <dbReference type="PROSITE" id="PS50893"/>
    </source>
</evidence>
<keyword evidence="6 12" id="KW-0067">ATP-binding</keyword>
<feature type="transmembrane region" description="Helical" evidence="9">
    <location>
        <begin position="162"/>
        <end position="179"/>
    </location>
</feature>
<dbReference type="RefSeq" id="XP_043049353.1">
    <property type="nucleotide sequence ID" value="XM_043191341.1"/>
</dbReference>
<dbReference type="InterPro" id="IPR003439">
    <property type="entry name" value="ABC_transporter-like_ATP-bd"/>
</dbReference>
<evidence type="ECO:0000313" key="12">
    <source>
        <dbReference type="EMBL" id="KAG7193805.1"/>
    </source>
</evidence>
<feature type="domain" description="ABC transporter" evidence="10">
    <location>
        <begin position="336"/>
        <end position="575"/>
    </location>
</feature>
<dbReference type="InterPro" id="IPR039421">
    <property type="entry name" value="Type_1_exporter"/>
</dbReference>
<feature type="transmembrane region" description="Helical" evidence="9">
    <location>
        <begin position="280"/>
        <end position="298"/>
    </location>
</feature>
<comment type="caution">
    <text evidence="12">The sequence shown here is derived from an EMBL/GenBank/DDBJ whole genome shotgun (WGS) entry which is preliminary data.</text>
</comment>
<evidence type="ECO:0000259" key="11">
    <source>
        <dbReference type="PROSITE" id="PS50929"/>
    </source>
</evidence>
<feature type="domain" description="ABC transmembrane type-1" evidence="11">
    <location>
        <begin position="1"/>
        <end position="303"/>
    </location>
</feature>
<comment type="similarity">
    <text evidence="2">Belongs to the ABC transporter superfamily. ABCB family. Mitochondrial peptide exporter (TC 3.A.1.212) subfamily.</text>
</comment>
<evidence type="ECO:0000256" key="6">
    <source>
        <dbReference type="ARBA" id="ARBA00022840"/>
    </source>
</evidence>
<dbReference type="Pfam" id="PF00664">
    <property type="entry name" value="ABC_membrane"/>
    <property type="match status" value="1"/>
</dbReference>
<dbReference type="InterPro" id="IPR011527">
    <property type="entry name" value="ABC1_TM_dom"/>
</dbReference>
<keyword evidence="3" id="KW-0813">Transport</keyword>
<dbReference type="Gene3D" id="3.40.50.300">
    <property type="entry name" value="P-loop containing nucleotide triphosphate hydrolases"/>
    <property type="match status" value="1"/>
</dbReference>
<dbReference type="PROSITE" id="PS50929">
    <property type="entry name" value="ABC_TM1F"/>
    <property type="match status" value="1"/>
</dbReference>
<dbReference type="PROSITE" id="PS00211">
    <property type="entry name" value="ABC_TRANSPORTER_1"/>
    <property type="match status" value="1"/>
</dbReference>
<sequence length="580" mass="64354">MSLPFFIGKIIDTAQPDTTTQDFDKYFNEKYLLEEIDVGDVNKELILGLEPMVFYTALGGFFVVGAVANFGRTYLLRLTSEKIVARLRSKVFGKIMSQDMAFFDVGPHGTGMKTGDLISRISNDTQIISRALLNNISDGLRSIISGGVGLVMMGIVSTKLSMYMAMLFPPIVVMSLVYGRRVKKLSRQIQDNLGAMSKVTEEKINGVKTIQSFAQQMSQIKEYNTEVKNILNTSLREGRLAGLYYAGNGLLGNVTLISLLVVGTQMIQNGELTVGDLSSFMMYAVYTGTSVFGISNVYTEVMKGLGASERIFEVLDLHPHITTSKGKRVDQVYGDIEFNKVQFAYPSRTQNPVLNNFSLKIHKDENICFVGPSGSGKSTISQLLVRFYDPKSGCITLQGEDIKDLNVNRFRKLIGYVQQEPLLFSGTIKENIVFGKKDATEQDVKRAIELSNALFIYELPSGLDTQIGSGHSTQLSGGQKQRISLARTLINRPKTLILDEATSALDSISEEIVMRRLLELNENEGVTLISIAHRLSTIRNSKRVVVLNRYGEIVEDGIFAQLYADPSSELNKLLQHDETE</sequence>
<dbReference type="GO" id="GO:0016887">
    <property type="term" value="F:ATP hydrolysis activity"/>
    <property type="evidence" value="ECO:0007669"/>
    <property type="project" value="InterPro"/>
</dbReference>
<evidence type="ECO:0000256" key="4">
    <source>
        <dbReference type="ARBA" id="ARBA00022692"/>
    </source>
</evidence>
<dbReference type="SUPFAM" id="SSF52540">
    <property type="entry name" value="P-loop containing nucleoside triphosphate hydrolases"/>
    <property type="match status" value="1"/>
</dbReference>
<evidence type="ECO:0000256" key="7">
    <source>
        <dbReference type="ARBA" id="ARBA00022989"/>
    </source>
</evidence>
<dbReference type="OrthoDB" id="6500128at2759"/>
<name>A0A9P7VA24_9ASCO</name>
<keyword evidence="5" id="KW-0547">Nucleotide-binding</keyword>
<keyword evidence="8 9" id="KW-0472">Membrane</keyword>
<dbReference type="InterPro" id="IPR036640">
    <property type="entry name" value="ABC1_TM_sf"/>
</dbReference>
<dbReference type="Proteomes" id="UP000790833">
    <property type="component" value="Unassembled WGS sequence"/>
</dbReference>
<accession>A0A9P7VA24</accession>
<evidence type="ECO:0000256" key="1">
    <source>
        <dbReference type="ARBA" id="ARBA00004141"/>
    </source>
</evidence>
<dbReference type="FunFam" id="3.40.50.300:FF:000218">
    <property type="entry name" value="Multidrug ABC transporter ATP-binding protein"/>
    <property type="match status" value="1"/>
</dbReference>
<dbReference type="Pfam" id="PF00005">
    <property type="entry name" value="ABC_tran"/>
    <property type="match status" value="1"/>
</dbReference>
<evidence type="ECO:0000256" key="9">
    <source>
        <dbReference type="SAM" id="Phobius"/>
    </source>
</evidence>
<dbReference type="GeneID" id="66113872"/>
<dbReference type="SMART" id="SM00382">
    <property type="entry name" value="AAA"/>
    <property type="match status" value="1"/>
</dbReference>
<dbReference type="CDD" id="cd18573">
    <property type="entry name" value="ABC_6TM_ABCB10_like"/>
    <property type="match status" value="1"/>
</dbReference>
<dbReference type="EMBL" id="JAHMUF010000010">
    <property type="protein sequence ID" value="KAG7193805.1"/>
    <property type="molecule type" value="Genomic_DNA"/>
</dbReference>
<proteinExistence type="inferred from homology"/>
<dbReference type="PROSITE" id="PS50893">
    <property type="entry name" value="ABC_TRANSPORTER_2"/>
    <property type="match status" value="1"/>
</dbReference>
<feature type="transmembrane region" description="Helical" evidence="9">
    <location>
        <begin position="243"/>
        <end position="268"/>
    </location>
</feature>
<dbReference type="GO" id="GO:0005524">
    <property type="term" value="F:ATP binding"/>
    <property type="evidence" value="ECO:0007669"/>
    <property type="project" value="UniProtKB-KW"/>
</dbReference>
<evidence type="ECO:0000256" key="2">
    <source>
        <dbReference type="ARBA" id="ARBA00005580"/>
    </source>
</evidence>
<evidence type="ECO:0000313" key="13">
    <source>
        <dbReference type="Proteomes" id="UP000790833"/>
    </source>
</evidence>
<reference evidence="12" key="1">
    <citation type="submission" date="2021-03" db="EMBL/GenBank/DDBJ databases">
        <authorList>
            <person name="Palmer J.M."/>
        </authorList>
    </citation>
    <scope>NUCLEOTIDE SEQUENCE</scope>
    <source>
        <strain evidence="12">ARV_011</strain>
    </source>
</reference>
<evidence type="ECO:0000256" key="5">
    <source>
        <dbReference type="ARBA" id="ARBA00022741"/>
    </source>
</evidence>
<evidence type="ECO:0000256" key="8">
    <source>
        <dbReference type="ARBA" id="ARBA00023136"/>
    </source>
</evidence>
<dbReference type="InterPro" id="IPR003593">
    <property type="entry name" value="AAA+_ATPase"/>
</dbReference>
<comment type="subcellular location">
    <subcellularLocation>
        <location evidence="1">Membrane</location>
        <topology evidence="1">Multi-pass membrane protein</topology>
    </subcellularLocation>
</comment>
<feature type="transmembrane region" description="Helical" evidence="9">
    <location>
        <begin position="139"/>
        <end position="156"/>
    </location>
</feature>